<evidence type="ECO:0000313" key="2">
    <source>
        <dbReference type="Proteomes" id="UP000602181"/>
    </source>
</evidence>
<proteinExistence type="predicted"/>
<evidence type="ECO:0000313" key="1">
    <source>
        <dbReference type="EMBL" id="MBC3938875.1"/>
    </source>
</evidence>
<sequence>MFGKVIIDWQNRIYVEGFDGFAGILWHAESPKNTGGHSAARCGKNA</sequence>
<reference evidence="1 2" key="1">
    <citation type="submission" date="2020-08" db="EMBL/GenBank/DDBJ databases">
        <authorList>
            <person name="Liu C."/>
            <person name="Sun Q."/>
        </authorList>
    </citation>
    <scope>NUCLEOTIDE SEQUENCE [LARGE SCALE GENOMIC DNA]</scope>
    <source>
        <strain evidence="1 2">22A2-44</strain>
    </source>
</reference>
<protein>
    <submittedName>
        <fullName evidence="1">Uncharacterized protein</fullName>
    </submittedName>
</protein>
<keyword evidence="2" id="KW-1185">Reference proteome</keyword>
<gene>
    <name evidence="1" type="ORF">H8R05_08135</name>
</gene>
<accession>A0ABR7AEJ9</accession>
<dbReference type="RefSeq" id="WP_186895840.1">
    <property type="nucleotide sequence ID" value="NZ_JACOIH010000011.1"/>
</dbReference>
<comment type="caution">
    <text evidence="1">The sequence shown here is derived from an EMBL/GenBank/DDBJ whole genome shotgun (WGS) entry which is preliminary data.</text>
</comment>
<organism evidence="1 2">
    <name type="scientific">Anaerotruncus massiliensis</name>
    <name type="common">ex Togo et al. 2019</name>
    <dbReference type="NCBI Taxonomy" id="1673720"/>
    <lineage>
        <taxon>Bacteria</taxon>
        <taxon>Bacillati</taxon>
        <taxon>Bacillota</taxon>
        <taxon>Clostridia</taxon>
        <taxon>Eubacteriales</taxon>
        <taxon>Oscillospiraceae</taxon>
        <taxon>Anaerotruncus</taxon>
    </lineage>
</organism>
<dbReference type="EMBL" id="JACOIH010000011">
    <property type="protein sequence ID" value="MBC3938875.1"/>
    <property type="molecule type" value="Genomic_DNA"/>
</dbReference>
<name>A0ABR7AEJ9_9FIRM</name>
<dbReference type="Proteomes" id="UP000602181">
    <property type="component" value="Unassembled WGS sequence"/>
</dbReference>